<proteinExistence type="predicted"/>
<name>A0A3B0RJ35_9ZZZZ</name>
<gene>
    <name evidence="1" type="ORF">MNBD_ALPHA08-1663</name>
</gene>
<dbReference type="GO" id="GO:0001522">
    <property type="term" value="P:pseudouridine synthesis"/>
    <property type="evidence" value="ECO:0007669"/>
    <property type="project" value="InterPro"/>
</dbReference>
<reference evidence="1" key="1">
    <citation type="submission" date="2018-06" db="EMBL/GenBank/DDBJ databases">
        <authorList>
            <person name="Zhirakovskaya E."/>
        </authorList>
    </citation>
    <scope>NUCLEOTIDE SEQUENCE</scope>
</reference>
<dbReference type="AlphaFoldDB" id="A0A3B0RJ35"/>
<accession>A0A3B0RJ35</accession>
<dbReference type="GO" id="GO:0009982">
    <property type="term" value="F:pseudouridine synthase activity"/>
    <property type="evidence" value="ECO:0007669"/>
    <property type="project" value="InterPro"/>
</dbReference>
<organism evidence="1">
    <name type="scientific">hydrothermal vent metagenome</name>
    <dbReference type="NCBI Taxonomy" id="652676"/>
    <lineage>
        <taxon>unclassified sequences</taxon>
        <taxon>metagenomes</taxon>
        <taxon>ecological metagenomes</taxon>
    </lineage>
</organism>
<evidence type="ECO:0000313" key="1">
    <source>
        <dbReference type="EMBL" id="VAV88248.1"/>
    </source>
</evidence>
<dbReference type="SUPFAM" id="SSF55120">
    <property type="entry name" value="Pseudouridine synthase"/>
    <property type="match status" value="1"/>
</dbReference>
<evidence type="ECO:0008006" key="2">
    <source>
        <dbReference type="Google" id="ProtNLM"/>
    </source>
</evidence>
<dbReference type="InterPro" id="IPR020103">
    <property type="entry name" value="PsdUridine_synth_cat_dom_sf"/>
</dbReference>
<sequence>ADALALAAADRLQLHAQSLSLFHPADGRTCEFESKCPF</sequence>
<protein>
    <recommendedName>
        <fullName evidence="2">RNA pseudouridine synthase</fullName>
    </recommendedName>
</protein>
<dbReference type="GO" id="GO:0003723">
    <property type="term" value="F:RNA binding"/>
    <property type="evidence" value="ECO:0007669"/>
    <property type="project" value="InterPro"/>
</dbReference>
<dbReference type="EMBL" id="UOEC01000040">
    <property type="protein sequence ID" value="VAV88248.1"/>
    <property type="molecule type" value="Genomic_DNA"/>
</dbReference>
<feature type="non-terminal residue" evidence="1">
    <location>
        <position position="1"/>
    </location>
</feature>